<evidence type="ECO:0000256" key="1">
    <source>
        <dbReference type="ARBA" id="ARBA00004418"/>
    </source>
</evidence>
<dbReference type="Pfam" id="PF01547">
    <property type="entry name" value="SBP_bac_1"/>
    <property type="match status" value="1"/>
</dbReference>
<keyword evidence="7" id="KW-1185">Reference proteome</keyword>
<comment type="similarity">
    <text evidence="2">Belongs to the bacterial solute-binding protein 1 family.</text>
</comment>
<accession>A0ABV7X631</accession>
<dbReference type="Gene3D" id="3.40.190.10">
    <property type="entry name" value="Periplasmic binding protein-like II"/>
    <property type="match status" value="2"/>
</dbReference>
<keyword evidence="5" id="KW-0732">Signal</keyword>
<gene>
    <name evidence="6" type="ORF">ACFOOL_12125</name>
</gene>
<name>A0ABV7X631_9HYPH</name>
<dbReference type="EMBL" id="JBHRYD010000010">
    <property type="protein sequence ID" value="MFC3705505.1"/>
    <property type="molecule type" value="Genomic_DNA"/>
</dbReference>
<keyword evidence="3" id="KW-0813">Transport</keyword>
<organism evidence="6 7">
    <name type="scientific">Devosia honganensis</name>
    <dbReference type="NCBI Taxonomy" id="1610527"/>
    <lineage>
        <taxon>Bacteria</taxon>
        <taxon>Pseudomonadati</taxon>
        <taxon>Pseudomonadota</taxon>
        <taxon>Alphaproteobacteria</taxon>
        <taxon>Hyphomicrobiales</taxon>
        <taxon>Devosiaceae</taxon>
        <taxon>Devosia</taxon>
    </lineage>
</organism>
<dbReference type="Proteomes" id="UP001595613">
    <property type="component" value="Unassembled WGS sequence"/>
</dbReference>
<evidence type="ECO:0000313" key="7">
    <source>
        <dbReference type="Proteomes" id="UP001595613"/>
    </source>
</evidence>
<evidence type="ECO:0000256" key="3">
    <source>
        <dbReference type="ARBA" id="ARBA00022448"/>
    </source>
</evidence>
<evidence type="ECO:0000256" key="4">
    <source>
        <dbReference type="ARBA" id="ARBA00022764"/>
    </source>
</evidence>
<feature type="signal peptide" evidence="5">
    <location>
        <begin position="1"/>
        <end position="23"/>
    </location>
</feature>
<comment type="caution">
    <text evidence="6">The sequence shown here is derived from an EMBL/GenBank/DDBJ whole genome shotgun (WGS) entry which is preliminary data.</text>
</comment>
<sequence length="413" mass="43825">MKKTMIRSGAILGAVLVAAPALAQDITFWSWRQEDRAAYEQFIEAFEAANPGINVKFEAFEAANYNTILSTALAGGTGPDVMMVRAYGGLENVAAAGYLEPISPENVPALADFAAPALAAESVRADGKVYAVPFASQTQLVIYNKEIFDANGLEEPQSWDELVAVSQALRDAGIIPFANGTATAWQNETVTFGLGSSLMGEDFYDALMEGSTDFTDERFTGALGEIAAVAADYFPDGFIGLDYPSAQQLFASGMAGMFIGGSYEMATFQGLNPDIEMGVFAAPGKTADDPKLVGLYFDGGYAANAAGANKDAAIQFLNYLASPEFGQAFANTLSNISTVPGVSFDNPLLAEVNELNQSSIPYLMLAHFRYGEPSGSVLIQGEMQKLFAGETTPEAIGEALTTGLAAWYEPFQK</sequence>
<comment type="subcellular location">
    <subcellularLocation>
        <location evidence="1">Periplasm</location>
    </subcellularLocation>
</comment>
<dbReference type="PANTHER" id="PTHR43649">
    <property type="entry name" value="ARABINOSE-BINDING PROTEIN-RELATED"/>
    <property type="match status" value="1"/>
</dbReference>
<dbReference type="InterPro" id="IPR006059">
    <property type="entry name" value="SBP"/>
</dbReference>
<dbReference type="PANTHER" id="PTHR43649:SF29">
    <property type="entry name" value="OSMOPROTECTIVE COMPOUNDS-BINDING PROTEIN GGTB"/>
    <property type="match status" value="1"/>
</dbReference>
<feature type="chain" id="PRO_5045573396" evidence="5">
    <location>
        <begin position="24"/>
        <end position="413"/>
    </location>
</feature>
<evidence type="ECO:0000256" key="2">
    <source>
        <dbReference type="ARBA" id="ARBA00008520"/>
    </source>
</evidence>
<keyword evidence="4" id="KW-0574">Periplasm</keyword>
<proteinExistence type="inferred from homology"/>
<dbReference type="InterPro" id="IPR050490">
    <property type="entry name" value="Bact_solute-bd_prot1"/>
</dbReference>
<dbReference type="SUPFAM" id="SSF53850">
    <property type="entry name" value="Periplasmic binding protein-like II"/>
    <property type="match status" value="1"/>
</dbReference>
<evidence type="ECO:0000256" key="5">
    <source>
        <dbReference type="SAM" id="SignalP"/>
    </source>
</evidence>
<dbReference type="RefSeq" id="WP_380097354.1">
    <property type="nucleotide sequence ID" value="NZ_JBHRYD010000010.1"/>
</dbReference>
<protein>
    <submittedName>
        <fullName evidence="6">Extracellular solute-binding protein</fullName>
    </submittedName>
</protein>
<evidence type="ECO:0000313" key="6">
    <source>
        <dbReference type="EMBL" id="MFC3705505.1"/>
    </source>
</evidence>
<reference evidence="7" key="1">
    <citation type="journal article" date="2019" name="Int. J. Syst. Evol. Microbiol.">
        <title>The Global Catalogue of Microorganisms (GCM) 10K type strain sequencing project: providing services to taxonomists for standard genome sequencing and annotation.</title>
        <authorList>
            <consortium name="The Broad Institute Genomics Platform"/>
            <consortium name="The Broad Institute Genome Sequencing Center for Infectious Disease"/>
            <person name="Wu L."/>
            <person name="Ma J."/>
        </authorList>
    </citation>
    <scope>NUCLEOTIDE SEQUENCE [LARGE SCALE GENOMIC DNA]</scope>
    <source>
        <strain evidence="7">KCTC 42281</strain>
    </source>
</reference>